<comment type="caution">
    <text evidence="2">The sequence shown here is derived from an EMBL/GenBank/DDBJ whole genome shotgun (WGS) entry which is preliminary data.</text>
</comment>
<proteinExistence type="predicted"/>
<dbReference type="InterPro" id="IPR052200">
    <property type="entry name" value="Protoporphyrinogen_IX_DH"/>
</dbReference>
<dbReference type="Pfam" id="PF12724">
    <property type="entry name" value="Flavodoxin_5"/>
    <property type="match status" value="1"/>
</dbReference>
<dbReference type="EC" id="1.3.5.3" evidence="2"/>
<protein>
    <submittedName>
        <fullName evidence="2">Menaquinone-dependent protoporphyrinogen oxidase</fullName>
        <ecNumber evidence="2">1.3.5.3</ecNumber>
    </submittedName>
</protein>
<dbReference type="InterPro" id="IPR029039">
    <property type="entry name" value="Flavoprotein-like_sf"/>
</dbReference>
<gene>
    <name evidence="2" type="ORF">BC739_009281</name>
</gene>
<dbReference type="Gene3D" id="3.40.50.360">
    <property type="match status" value="1"/>
</dbReference>
<reference evidence="2 3" key="1">
    <citation type="submission" date="2020-08" db="EMBL/GenBank/DDBJ databases">
        <title>Genomic Encyclopedia of Archaeal and Bacterial Type Strains, Phase II (KMG-II): from individual species to whole genera.</title>
        <authorList>
            <person name="Goeker M."/>
        </authorList>
    </citation>
    <scope>NUCLEOTIDE SEQUENCE [LARGE SCALE GENOMIC DNA]</scope>
    <source>
        <strain evidence="2 3">DSM 43850</strain>
    </source>
</reference>
<dbReference type="PROSITE" id="PS50902">
    <property type="entry name" value="FLAVODOXIN_LIKE"/>
    <property type="match status" value="1"/>
</dbReference>
<dbReference type="EMBL" id="JACJID010000010">
    <property type="protein sequence ID" value="MBA8932022.1"/>
    <property type="molecule type" value="Genomic_DNA"/>
</dbReference>
<dbReference type="InterPro" id="IPR026816">
    <property type="entry name" value="Flavodoxin_dom"/>
</dbReference>
<dbReference type="RefSeq" id="WP_025357121.1">
    <property type="nucleotide sequence ID" value="NZ_BAAABQ010000049.1"/>
</dbReference>
<evidence type="ECO:0000313" key="2">
    <source>
        <dbReference type="EMBL" id="MBA8932022.1"/>
    </source>
</evidence>
<organism evidence="2 3">
    <name type="scientific">Kutzneria viridogrisea</name>
    <dbReference type="NCBI Taxonomy" id="47990"/>
    <lineage>
        <taxon>Bacteria</taxon>
        <taxon>Bacillati</taxon>
        <taxon>Actinomycetota</taxon>
        <taxon>Actinomycetes</taxon>
        <taxon>Pseudonocardiales</taxon>
        <taxon>Pseudonocardiaceae</taxon>
        <taxon>Kutzneria</taxon>
    </lineage>
</organism>
<dbReference type="PANTHER" id="PTHR38030">
    <property type="entry name" value="PROTOPORPHYRINOGEN IX DEHYDROGENASE [MENAQUINONE]"/>
    <property type="match status" value="1"/>
</dbReference>
<feature type="domain" description="Flavodoxin-like" evidence="1">
    <location>
        <begin position="3"/>
        <end position="171"/>
    </location>
</feature>
<name>A0ABR6BYN6_9PSEU</name>
<dbReference type="Proteomes" id="UP000517916">
    <property type="component" value="Unassembled WGS sequence"/>
</dbReference>
<keyword evidence="2" id="KW-0560">Oxidoreductase</keyword>
<dbReference type="GO" id="GO:0016491">
    <property type="term" value="F:oxidoreductase activity"/>
    <property type="evidence" value="ECO:0007669"/>
    <property type="project" value="UniProtKB-KW"/>
</dbReference>
<keyword evidence="3" id="KW-1185">Reference proteome</keyword>
<dbReference type="PANTHER" id="PTHR38030:SF2">
    <property type="entry name" value="PROTOPORPHYRINOGEN IX DEHYDROGENASE [QUINONE]"/>
    <property type="match status" value="1"/>
</dbReference>
<sequence>MTVLVGYASEGGSTEEIAEHIAADVSAQGHQVLLCSADRAPDPAGFQAVVLGSAIHNQAWLPEAISFLREYRDALGARPVWLFGVGLPGALHGRMRALALREKQKVFEGLASAVHPEDCALFTGVVRPEQMPWWGRLAFRAAGGHFGDFRDWAEIARWTDTICARLAPVGG</sequence>
<evidence type="ECO:0000259" key="1">
    <source>
        <dbReference type="PROSITE" id="PS50902"/>
    </source>
</evidence>
<dbReference type="InterPro" id="IPR008254">
    <property type="entry name" value="Flavodoxin/NO_synth"/>
</dbReference>
<evidence type="ECO:0000313" key="3">
    <source>
        <dbReference type="Proteomes" id="UP000517916"/>
    </source>
</evidence>
<accession>A0ABR6BYN6</accession>
<dbReference type="SUPFAM" id="SSF52218">
    <property type="entry name" value="Flavoproteins"/>
    <property type="match status" value="1"/>
</dbReference>